<dbReference type="SUPFAM" id="SSF51556">
    <property type="entry name" value="Metallo-dependent hydrolases"/>
    <property type="match status" value="1"/>
</dbReference>
<dbReference type="RefSeq" id="WP_173413451.1">
    <property type="nucleotide sequence ID" value="NZ_CP054139.1"/>
</dbReference>
<accession>A0A7D4QD98</accession>
<feature type="domain" description="Amidohydrolase-related" evidence="3">
    <location>
        <begin position="961"/>
        <end position="1049"/>
    </location>
</feature>
<dbReference type="Gene3D" id="2.30.40.10">
    <property type="entry name" value="Urease, subunit C, domain 1"/>
    <property type="match status" value="1"/>
</dbReference>
<dbReference type="KEGG" id="mmab:HQ865_02915"/>
<feature type="chain" id="PRO_5028978206" evidence="2">
    <location>
        <begin position="20"/>
        <end position="1098"/>
    </location>
</feature>
<dbReference type="AlphaFoldDB" id="A0A7D4QD98"/>
<dbReference type="InterPro" id="IPR006680">
    <property type="entry name" value="Amidohydro-rel"/>
</dbReference>
<dbReference type="InterPro" id="IPR032466">
    <property type="entry name" value="Metal_Hydrolase"/>
</dbReference>
<gene>
    <name evidence="4" type="ORF">HQ865_02915</name>
</gene>
<sequence>MNKFCLLISFIALAVSAQAQNKWNIETPPGPSKKVSFNLTEGTWMNLDVSPDGQTIVFDLLGDIYSIPVKGGKATLLAGGRAYEVQPRFSPDGKQISYTSDKEGGDNIWVMNADGSGKHSITKETFRLLNNASWSPDGQYLVARKHFTASRSLGAGEMWLYNKNGGEGIQLTKKKNDQQDAGEPVISPDNKYVYWSEDVTPGPNFQYNKDPNQGIYAIKRLDRTTGNIETIAGGPGGACRPQLSPDGKLMAFVKRIRLKSVLYLQNLATGEEWPVYDDLSHDQQETWAIFGVYPNFDWTPDSKNLIFYAKGKIWQLDVQGLNVTNIPFEVTSTQTITDALHFQQKVFQDEFTAKMIRQTTTSPDGKMIAFNAAGFIYTKQLPNGKPERITTTNDFEFEPEFSPDGKSLVYVNWNDELKGSINMIDLASKLVTRLTVEKGFYYSPKFSNKGDKIIYRKGEGNEQLGYAFGKNPGIYILPLTASPVSLTPISALPGATQPLVGGTPQLVIDNGIRPQFTADDSHIYYQSNEGDKKAYKIMDLSGANQRTLYTSQYATQFAPSPDGKWMAFTELFNCYITPMVNTGGAQNLSATNKAIPLSKLTRDAGTYLHWSKDSQKLMWTLGPKYFTRDIRNAFPFVEGGADKTPPVDTVGTDIGLKLQTDVPDGKIAFTNARIITMKGDEVIEKGTILIDHNKIAAVGKTVEIPADAKVIDVAGKTMMPGIVDVHAHLHTSPDGVSPQQDWSYYANLAYGVTTAHDPSSNTEMVFSQSEMLKAGRMVGPRVYSTGSILYGADGDFKVVINSMDDARSALRRMKAVGAFSVKSYNQPRREQRQQIIEAARELQMEVVPEGGSTFFTNMNMILDGHTGIEHNIPVWPVYKDVIGLWNNSKSGYTPTLIVSYGTQFGENYWYDRTNVWKNDHLQNFFPTGILDARSRRRTTSEYGDYGHIEVSKYVKQIADGGTKVNLGAHGQIQGMGAHWELWMLAQGGMTPLQAIRCATINGAGYLGMDKEIGSLEVGKLADLVIMNENPLDDIRNSEKIKYVMVNGRLYDADSMNEIGNHEKPRLHFWWQMSHGDMSALPVNNSETWQYTVQEGDAN</sequence>
<evidence type="ECO:0000256" key="2">
    <source>
        <dbReference type="SAM" id="SignalP"/>
    </source>
</evidence>
<dbReference type="SUPFAM" id="SSF51338">
    <property type="entry name" value="Composite domain of metallo-dependent hydrolases"/>
    <property type="match status" value="1"/>
</dbReference>
<dbReference type="Gene3D" id="3.20.20.140">
    <property type="entry name" value="Metal-dependent hydrolases"/>
    <property type="match status" value="1"/>
</dbReference>
<name>A0A7D4QD98_9SPHI</name>
<dbReference type="SUPFAM" id="SSF82171">
    <property type="entry name" value="DPP6 N-terminal domain-like"/>
    <property type="match status" value="2"/>
</dbReference>
<dbReference type="InterPro" id="IPR011059">
    <property type="entry name" value="Metal-dep_hydrolase_composite"/>
</dbReference>
<comment type="similarity">
    <text evidence="1">Belongs to the TolB family.</text>
</comment>
<dbReference type="PANTHER" id="PTHR36842:SF1">
    <property type="entry name" value="PROTEIN TOLB"/>
    <property type="match status" value="1"/>
</dbReference>
<dbReference type="InterPro" id="IPR011659">
    <property type="entry name" value="WD40"/>
</dbReference>
<reference evidence="4 5" key="1">
    <citation type="submission" date="2020-05" db="EMBL/GenBank/DDBJ databases">
        <title>Mucilaginibacter mali sp. nov.</title>
        <authorList>
            <person name="Kim H.S."/>
            <person name="Lee K.C."/>
            <person name="Suh M.K."/>
            <person name="Kim J.-S."/>
            <person name="Han K.-I."/>
            <person name="Eom M.K."/>
            <person name="Shin Y.K."/>
            <person name="Lee J.-S."/>
        </authorList>
    </citation>
    <scope>NUCLEOTIDE SEQUENCE [LARGE SCALE GENOMIC DNA]</scope>
    <source>
        <strain evidence="4 5">G2-14</strain>
    </source>
</reference>
<keyword evidence="5" id="KW-1185">Reference proteome</keyword>
<evidence type="ECO:0000259" key="3">
    <source>
        <dbReference type="Pfam" id="PF01979"/>
    </source>
</evidence>
<dbReference type="PANTHER" id="PTHR36842">
    <property type="entry name" value="PROTEIN TOLB HOMOLOG"/>
    <property type="match status" value="1"/>
</dbReference>
<proteinExistence type="inferred from homology"/>
<dbReference type="EMBL" id="CP054139">
    <property type="protein sequence ID" value="QKJ28752.1"/>
    <property type="molecule type" value="Genomic_DNA"/>
</dbReference>
<dbReference type="Gene3D" id="2.120.10.30">
    <property type="entry name" value="TolB, C-terminal domain"/>
    <property type="match status" value="4"/>
</dbReference>
<evidence type="ECO:0000313" key="4">
    <source>
        <dbReference type="EMBL" id="QKJ28752.1"/>
    </source>
</evidence>
<dbReference type="GO" id="GO:0016810">
    <property type="term" value="F:hydrolase activity, acting on carbon-nitrogen (but not peptide) bonds"/>
    <property type="evidence" value="ECO:0007669"/>
    <property type="project" value="InterPro"/>
</dbReference>
<evidence type="ECO:0000256" key="1">
    <source>
        <dbReference type="ARBA" id="ARBA00009820"/>
    </source>
</evidence>
<organism evidence="4 5">
    <name type="scientific">Mucilaginibacter mali</name>
    <dbReference type="NCBI Taxonomy" id="2740462"/>
    <lineage>
        <taxon>Bacteria</taxon>
        <taxon>Pseudomonadati</taxon>
        <taxon>Bacteroidota</taxon>
        <taxon>Sphingobacteriia</taxon>
        <taxon>Sphingobacteriales</taxon>
        <taxon>Sphingobacteriaceae</taxon>
        <taxon>Mucilaginibacter</taxon>
    </lineage>
</organism>
<evidence type="ECO:0000313" key="5">
    <source>
        <dbReference type="Proteomes" id="UP000505355"/>
    </source>
</evidence>
<dbReference type="Pfam" id="PF07676">
    <property type="entry name" value="PD40"/>
    <property type="match status" value="4"/>
</dbReference>
<protein>
    <submittedName>
        <fullName evidence="4">PD40 domain-containing protein</fullName>
    </submittedName>
</protein>
<keyword evidence="2" id="KW-0732">Signal</keyword>
<feature type="signal peptide" evidence="2">
    <location>
        <begin position="1"/>
        <end position="19"/>
    </location>
</feature>
<dbReference type="Proteomes" id="UP000505355">
    <property type="component" value="Chromosome"/>
</dbReference>
<dbReference type="Pfam" id="PF01979">
    <property type="entry name" value="Amidohydro_1"/>
    <property type="match status" value="1"/>
</dbReference>
<dbReference type="InterPro" id="IPR011042">
    <property type="entry name" value="6-blade_b-propeller_TolB-like"/>
</dbReference>